<feature type="transmembrane region" description="Helical" evidence="2">
    <location>
        <begin position="340"/>
        <end position="357"/>
    </location>
</feature>
<dbReference type="InterPro" id="IPR036291">
    <property type="entry name" value="NAD(P)-bd_dom_sf"/>
</dbReference>
<feature type="transmembrane region" description="Helical" evidence="2">
    <location>
        <begin position="369"/>
        <end position="394"/>
    </location>
</feature>
<dbReference type="Pfam" id="PF01370">
    <property type="entry name" value="Epimerase"/>
    <property type="match status" value="1"/>
</dbReference>
<dbReference type="GO" id="GO:0003978">
    <property type="term" value="F:UDP-glucose 4-epimerase activity"/>
    <property type="evidence" value="ECO:0007669"/>
    <property type="project" value="UniProtKB-EC"/>
</dbReference>
<keyword evidence="2" id="KW-0812">Transmembrane</keyword>
<evidence type="ECO:0000259" key="3">
    <source>
        <dbReference type="Pfam" id="PF01370"/>
    </source>
</evidence>
<dbReference type="Gene3D" id="3.40.50.720">
    <property type="entry name" value="NAD(P)-binding Rossmann-like Domain"/>
    <property type="match status" value="1"/>
</dbReference>
<keyword evidence="2" id="KW-0472">Membrane</keyword>
<name>A0A3B1C454_9ZZZZ</name>
<dbReference type="EC" id="5.1.3.2" evidence="4"/>
<dbReference type="SUPFAM" id="SSF51735">
    <property type="entry name" value="NAD(P)-binding Rossmann-fold domains"/>
    <property type="match status" value="1"/>
</dbReference>
<evidence type="ECO:0000256" key="1">
    <source>
        <dbReference type="ARBA" id="ARBA00007637"/>
    </source>
</evidence>
<dbReference type="AlphaFoldDB" id="A0A3B1C454"/>
<keyword evidence="4" id="KW-0413">Isomerase</keyword>
<keyword evidence="2" id="KW-1133">Transmembrane helix</keyword>
<feature type="domain" description="NAD-dependent epimerase/dehydratase" evidence="3">
    <location>
        <begin position="5"/>
        <end position="224"/>
    </location>
</feature>
<protein>
    <submittedName>
        <fullName evidence="4">UDP-glucose 4-epimerase</fullName>
        <ecNumber evidence="4">5.1.3.2</ecNumber>
    </submittedName>
</protein>
<feature type="transmembrane region" description="Helical" evidence="2">
    <location>
        <begin position="406"/>
        <end position="424"/>
    </location>
</feature>
<organism evidence="4">
    <name type="scientific">hydrothermal vent metagenome</name>
    <dbReference type="NCBI Taxonomy" id="652676"/>
    <lineage>
        <taxon>unclassified sequences</taxon>
        <taxon>metagenomes</taxon>
        <taxon>ecological metagenomes</taxon>
    </lineage>
</organism>
<feature type="transmembrane region" description="Helical" evidence="2">
    <location>
        <begin position="430"/>
        <end position="448"/>
    </location>
</feature>
<feature type="non-terminal residue" evidence="4">
    <location>
        <position position="466"/>
    </location>
</feature>
<evidence type="ECO:0000256" key="2">
    <source>
        <dbReference type="SAM" id="Phobius"/>
    </source>
</evidence>
<dbReference type="EMBL" id="UOGC01000080">
    <property type="protein sequence ID" value="VAX18804.1"/>
    <property type="molecule type" value="Genomic_DNA"/>
</dbReference>
<evidence type="ECO:0000313" key="4">
    <source>
        <dbReference type="EMBL" id="VAX18804.1"/>
    </source>
</evidence>
<sequence length="466" mass="51923">MKTAVVTGANGFVGSKLVRALTADGWNVRAVLRTLIPKEIPNVEQFAVGDITSFNEWERVMEGADAVVHLAALVHADEKEDYPYEDYLKVNAEATRNIAMSAAMAGVKRFIFVSTAKVCGEKTPADRPFTEKSLPMPEDSYAKSKFEAEKKLRTIEKETGLGVVIIRPPLVYGPGVKANMGKLLDAVRKWPILAVPSVNNRRSFIYVDNLISSIKTCLEKPEVVGETFFVSDKHDVSTSELVSLIAGFTKHGAVIFKLPKGLLVWAGGLLDFTQKLLGRSFSINSESISKLFYSLAVDSSLIKEKSGWEPPYTLEEGVKITATHYNLNDNDDYKGYWLRTYDYLAVFVAWFLASLARHDFILTDVGLTWSLMTLSTVLISQYIVFQLVGLGWGVQTSKRFCSFPDMVRISFIGIILIGIGLFLINRLEGVPRITIALYPVILSALLAFPRIWSNDRWSKQNGEIKE</sequence>
<comment type="similarity">
    <text evidence="1">Belongs to the NAD(P)-dependent epimerase/dehydratase family.</text>
</comment>
<gene>
    <name evidence="4" type="ORF">MNBD_NITROSPINAE01-4</name>
</gene>
<accession>A0A3B1C454</accession>
<dbReference type="PANTHER" id="PTHR43000">
    <property type="entry name" value="DTDP-D-GLUCOSE 4,6-DEHYDRATASE-RELATED"/>
    <property type="match status" value="1"/>
</dbReference>
<proteinExistence type="inferred from homology"/>
<reference evidence="4" key="1">
    <citation type="submission" date="2018-06" db="EMBL/GenBank/DDBJ databases">
        <authorList>
            <person name="Zhirakovskaya E."/>
        </authorList>
    </citation>
    <scope>NUCLEOTIDE SEQUENCE</scope>
</reference>
<dbReference type="InterPro" id="IPR001509">
    <property type="entry name" value="Epimerase_deHydtase"/>
</dbReference>